<sequence length="106" mass="11808">MYPSSVFLVAHHHQNTPHLVQPHCSRLDAVLCCHIAHLLQLPKLVVCGCNRSSAAELLAVSMIVKATDRWKSRHVGSIHIHHTQRTLNERGEAGLQRGVLISKNNL</sequence>
<keyword evidence="2" id="KW-1185">Reference proteome</keyword>
<dbReference type="AlphaFoldDB" id="A0A0S4MLT2"/>
<reference evidence="1" key="2">
    <citation type="submission" date="2015-11" db="EMBL/GenBank/DDBJ databases">
        <authorList>
            <person name="Zhang Y."/>
            <person name="Guo Z."/>
        </authorList>
    </citation>
    <scope>NUCLEOTIDE SEQUENCE</scope>
</reference>
<organism evidence="1 2">
    <name type="scientific">Echinococcus multilocularis</name>
    <name type="common">Fox tapeworm</name>
    <dbReference type="NCBI Taxonomy" id="6211"/>
    <lineage>
        <taxon>Eukaryota</taxon>
        <taxon>Metazoa</taxon>
        <taxon>Spiralia</taxon>
        <taxon>Lophotrochozoa</taxon>
        <taxon>Platyhelminthes</taxon>
        <taxon>Cestoda</taxon>
        <taxon>Eucestoda</taxon>
        <taxon>Cyclophyllidea</taxon>
        <taxon>Taeniidae</taxon>
        <taxon>Echinococcus</taxon>
    </lineage>
</organism>
<protein>
    <submittedName>
        <fullName evidence="1">Dynamin GTPase</fullName>
    </submittedName>
</protein>
<name>A0A0S4MLT2_ECHMU</name>
<dbReference type="EMBL" id="LN902847">
    <property type="protein sequence ID" value="CUT99736.1"/>
    <property type="molecule type" value="Genomic_DNA"/>
</dbReference>
<proteinExistence type="predicted"/>
<reference evidence="1" key="1">
    <citation type="journal article" date="2013" name="Nature">
        <title>The genomes of four tapeworm species reveal adaptations to parasitism.</title>
        <authorList>
            <person name="Tsai I.J."/>
            <person name="Zarowiecki M."/>
            <person name="Holroyd N."/>
            <person name="Garciarrubio A."/>
            <person name="Sanchez-Flores A."/>
            <person name="Brooks K.L."/>
            <person name="Tracey A."/>
            <person name="Bobes R.J."/>
            <person name="Fragoso G."/>
            <person name="Sciutto E."/>
            <person name="Aslett M."/>
            <person name="Beasley H."/>
            <person name="Bennett H.M."/>
            <person name="Cai J."/>
            <person name="Camicia F."/>
            <person name="Clark R."/>
            <person name="Cucher M."/>
            <person name="De Silva N."/>
            <person name="Day T.A."/>
            <person name="Deplazes P."/>
            <person name="Estrada K."/>
            <person name="Fernandez C."/>
            <person name="Holland P.W."/>
            <person name="Hou J."/>
            <person name="Hu S."/>
            <person name="Huckvale T."/>
            <person name="Hung S.S."/>
            <person name="Kamenetzky L."/>
            <person name="Keane J.A."/>
            <person name="Kiss F."/>
            <person name="Koziol U."/>
            <person name="Lambert O."/>
            <person name="Liu K."/>
            <person name="Luo X."/>
            <person name="Luo Y."/>
            <person name="Macchiaroli N."/>
            <person name="Nichol S."/>
            <person name="Paps J."/>
            <person name="Parkinson J."/>
            <person name="Pouchkina-Stantcheva N."/>
            <person name="Riddiford N."/>
            <person name="Rosenzvit M."/>
            <person name="Salinas G."/>
            <person name="Wasmuth J.D."/>
            <person name="Zamanian M."/>
            <person name="Zheng Y."/>
            <person name="Cai X."/>
            <person name="Soberon X."/>
            <person name="Olson P.D."/>
            <person name="Laclette J.P."/>
            <person name="Brehm K."/>
            <person name="Berriman M."/>
            <person name="Garciarrubio A."/>
            <person name="Bobes R.J."/>
            <person name="Fragoso G."/>
            <person name="Sanchez-Flores A."/>
            <person name="Estrada K."/>
            <person name="Cevallos M.A."/>
            <person name="Morett E."/>
            <person name="Gonzalez V."/>
            <person name="Portillo T."/>
            <person name="Ochoa-Leyva A."/>
            <person name="Jose M.V."/>
            <person name="Sciutto E."/>
            <person name="Landa A."/>
            <person name="Jimenez L."/>
            <person name="Valdes V."/>
            <person name="Carrero J.C."/>
            <person name="Larralde C."/>
            <person name="Morales-Montor J."/>
            <person name="Limon-Lason J."/>
            <person name="Soberon X."/>
            <person name="Laclette J.P."/>
        </authorList>
    </citation>
    <scope>NUCLEOTIDE SEQUENCE [LARGE SCALE GENOMIC DNA]</scope>
</reference>
<dbReference type="Proteomes" id="UP000017246">
    <property type="component" value="Unassembled WGS sequence"/>
</dbReference>
<evidence type="ECO:0000313" key="1">
    <source>
        <dbReference type="EMBL" id="CUT99736.1"/>
    </source>
</evidence>
<accession>A0A0S4MLT2</accession>
<evidence type="ECO:0000313" key="2">
    <source>
        <dbReference type="Proteomes" id="UP000017246"/>
    </source>
</evidence>